<keyword evidence="4" id="KW-1003">Cell membrane</keyword>
<keyword evidence="6 8" id="KW-1133">Transmembrane helix</keyword>
<evidence type="ECO:0000256" key="6">
    <source>
        <dbReference type="ARBA" id="ARBA00022989"/>
    </source>
</evidence>
<dbReference type="RefSeq" id="WP_090796535.1">
    <property type="nucleotide sequence ID" value="NZ_FMYI01000009.1"/>
</dbReference>
<accession>A0A1G6LNL1</accession>
<dbReference type="PANTHER" id="PTHR30472:SF19">
    <property type="entry name" value="PETROBACTIN IMPORT SYSTEM PERMEASE PROTEIN YCLO"/>
    <property type="match status" value="1"/>
</dbReference>
<comment type="similarity">
    <text evidence="2">Belongs to the binding-protein-dependent transport system permease family. FecCD subfamily.</text>
</comment>
<feature type="transmembrane region" description="Helical" evidence="8">
    <location>
        <begin position="101"/>
        <end position="122"/>
    </location>
</feature>
<feature type="transmembrane region" description="Helical" evidence="8">
    <location>
        <begin position="262"/>
        <end position="282"/>
    </location>
</feature>
<dbReference type="InterPro" id="IPR000522">
    <property type="entry name" value="ABC_transptr_permease_BtuC"/>
</dbReference>
<keyword evidence="3" id="KW-0813">Transport</keyword>
<dbReference type="GO" id="GO:0033214">
    <property type="term" value="P:siderophore-iron import into cell"/>
    <property type="evidence" value="ECO:0007669"/>
    <property type="project" value="TreeGrafter"/>
</dbReference>
<dbReference type="OrthoDB" id="9796260at2"/>
<evidence type="ECO:0000313" key="9">
    <source>
        <dbReference type="EMBL" id="SDC44759.1"/>
    </source>
</evidence>
<feature type="transmembrane region" description="Helical" evidence="8">
    <location>
        <begin position="128"/>
        <end position="153"/>
    </location>
</feature>
<protein>
    <submittedName>
        <fullName evidence="9">Iron complex transport system permease protein</fullName>
    </submittedName>
</protein>
<dbReference type="Pfam" id="PF01032">
    <property type="entry name" value="FecCD"/>
    <property type="match status" value="1"/>
</dbReference>
<feature type="transmembrane region" description="Helical" evidence="8">
    <location>
        <begin position="288"/>
        <end position="309"/>
    </location>
</feature>
<keyword evidence="10" id="KW-1185">Reference proteome</keyword>
<dbReference type="AlphaFoldDB" id="A0A1G6LNL1"/>
<dbReference type="PANTHER" id="PTHR30472">
    <property type="entry name" value="FERRIC ENTEROBACTIN TRANSPORT SYSTEM PERMEASE PROTEIN"/>
    <property type="match status" value="1"/>
</dbReference>
<feature type="transmembrane region" description="Helical" evidence="8">
    <location>
        <begin position="38"/>
        <end position="61"/>
    </location>
</feature>
<feature type="transmembrane region" description="Helical" evidence="8">
    <location>
        <begin position="174"/>
        <end position="195"/>
    </location>
</feature>
<feature type="transmembrane region" description="Helical" evidence="8">
    <location>
        <begin position="6"/>
        <end position="26"/>
    </location>
</feature>
<dbReference type="SUPFAM" id="SSF81345">
    <property type="entry name" value="ABC transporter involved in vitamin B12 uptake, BtuC"/>
    <property type="match status" value="1"/>
</dbReference>
<feature type="transmembrane region" description="Helical" evidence="8">
    <location>
        <begin position="67"/>
        <end position="89"/>
    </location>
</feature>
<sequence length="315" mass="35335">MSNRTKIIILTVLSVLFVSIYLFAGLEGNWTYILNRRATRIIAIVVTGAVIGISTIIFQTITNNRLLTPSLIGLDSLYQLIQTFIIFFYGSTSLSATDQTINFFISVSLMILFALILFQLLFKKGNNVYYLLLMGLIFGTFFQSLSSFMQVLIDPNEFMVVQNRMFASFNNVQTDLLYVSLILLAITFIYLMTYYKYLDVLSLGKEHAINLGVDYNAIVSRLMIVVAILVSIATALVGPIMFLGILVVNVAYEMFKTFKHSVLLSGTVLISIVALVGGQLVVDRIFGFSTTLSVIINLIGGIYFLYLILKENRTW</sequence>
<evidence type="ECO:0000256" key="3">
    <source>
        <dbReference type="ARBA" id="ARBA00022448"/>
    </source>
</evidence>
<dbReference type="InterPro" id="IPR037294">
    <property type="entry name" value="ABC_BtuC-like"/>
</dbReference>
<dbReference type="Proteomes" id="UP000242949">
    <property type="component" value="Unassembled WGS sequence"/>
</dbReference>
<gene>
    <name evidence="9" type="ORF">SAMN05421734_10918</name>
</gene>
<dbReference type="GO" id="GO:0005886">
    <property type="term" value="C:plasma membrane"/>
    <property type="evidence" value="ECO:0007669"/>
    <property type="project" value="UniProtKB-SubCell"/>
</dbReference>
<feature type="transmembrane region" description="Helical" evidence="8">
    <location>
        <begin position="222"/>
        <end position="250"/>
    </location>
</feature>
<evidence type="ECO:0000256" key="7">
    <source>
        <dbReference type="ARBA" id="ARBA00023136"/>
    </source>
</evidence>
<evidence type="ECO:0000256" key="1">
    <source>
        <dbReference type="ARBA" id="ARBA00004651"/>
    </source>
</evidence>
<dbReference type="Gene3D" id="1.10.3470.10">
    <property type="entry name" value="ABC transporter involved in vitamin B12 uptake, BtuC"/>
    <property type="match status" value="1"/>
</dbReference>
<dbReference type="EMBL" id="FMYI01000009">
    <property type="protein sequence ID" value="SDC44759.1"/>
    <property type="molecule type" value="Genomic_DNA"/>
</dbReference>
<name>A0A1G6LNL1_9BACI</name>
<organism evidence="9 10">
    <name type="scientific">Pelagirhabdus alkalitolerans</name>
    <dbReference type="NCBI Taxonomy" id="1612202"/>
    <lineage>
        <taxon>Bacteria</taxon>
        <taxon>Bacillati</taxon>
        <taxon>Bacillota</taxon>
        <taxon>Bacilli</taxon>
        <taxon>Bacillales</taxon>
        <taxon>Bacillaceae</taxon>
        <taxon>Pelagirhabdus</taxon>
    </lineage>
</organism>
<comment type="subcellular location">
    <subcellularLocation>
        <location evidence="1">Cell membrane</location>
        <topology evidence="1">Multi-pass membrane protein</topology>
    </subcellularLocation>
</comment>
<proteinExistence type="inferred from homology"/>
<keyword evidence="7 8" id="KW-0472">Membrane</keyword>
<evidence type="ECO:0000256" key="4">
    <source>
        <dbReference type="ARBA" id="ARBA00022475"/>
    </source>
</evidence>
<dbReference type="GO" id="GO:0022857">
    <property type="term" value="F:transmembrane transporter activity"/>
    <property type="evidence" value="ECO:0007669"/>
    <property type="project" value="InterPro"/>
</dbReference>
<evidence type="ECO:0000256" key="2">
    <source>
        <dbReference type="ARBA" id="ARBA00007935"/>
    </source>
</evidence>
<reference evidence="10" key="1">
    <citation type="submission" date="2016-09" db="EMBL/GenBank/DDBJ databases">
        <authorList>
            <person name="Varghese N."/>
            <person name="Submissions S."/>
        </authorList>
    </citation>
    <scope>NUCLEOTIDE SEQUENCE [LARGE SCALE GENOMIC DNA]</scope>
    <source>
        <strain evidence="10">S5</strain>
    </source>
</reference>
<dbReference type="CDD" id="cd06550">
    <property type="entry name" value="TM_ABC_iron-siderophores_like"/>
    <property type="match status" value="1"/>
</dbReference>
<keyword evidence="5 8" id="KW-0812">Transmembrane</keyword>
<evidence type="ECO:0000256" key="8">
    <source>
        <dbReference type="SAM" id="Phobius"/>
    </source>
</evidence>
<evidence type="ECO:0000313" key="10">
    <source>
        <dbReference type="Proteomes" id="UP000242949"/>
    </source>
</evidence>
<evidence type="ECO:0000256" key="5">
    <source>
        <dbReference type="ARBA" id="ARBA00022692"/>
    </source>
</evidence>
<dbReference type="STRING" id="1612202.SAMN05421734_10918"/>